<evidence type="ECO:0000313" key="3">
    <source>
        <dbReference type="EMBL" id="OHT04751.1"/>
    </source>
</evidence>
<reference evidence="3" key="1">
    <citation type="submission" date="2016-10" db="EMBL/GenBank/DDBJ databases">
        <authorList>
            <person name="Benchimol M."/>
            <person name="Almeida L.G."/>
            <person name="Vasconcelos A.T."/>
            <person name="Perreira-Neves A."/>
            <person name="Rosa I.A."/>
            <person name="Tasca T."/>
            <person name="Bogo M.R."/>
            <person name="de Souza W."/>
        </authorList>
    </citation>
    <scope>NUCLEOTIDE SEQUENCE [LARGE SCALE GENOMIC DNA]</scope>
    <source>
        <strain evidence="3">K</strain>
    </source>
</reference>
<sequence length="962" mass="109551">MESNKLNWLRGPLPPIADSILMSGLVNEAPHSYVASNTTNNQKLVFQSAPVSVSKPPKRPLKLASFPKPRIDSALKPYKQPVIPIPEINASYKPPPLEEATLTFKKQNIPNLHKENLTEKVLLPKQSNVRDFLANLKHELDANIASIIPISPEMISPEQQNEIQSQLLQFYNYAFNQIILNEKSVSVDKAVMLRRIMKFYNQILSDFPPIFDALENEKISLEEELNALKEEIESKNKNIEKQNEKISELEKNTQSIKETLEKTIEESNKKDIAINSTTFDLDLSKSQLNQLQFRFNQEKEVNQSLKNVLEQRDKEIKGQLEQIEGLTQKIAEFQSGETGYIVFYHEEKAKNEELNKVIEDLKQKIYELENIEKSSIAVDTSDLPVKKGRKKKIKENNSFVPSQESEATSIPSNPSNSLLNGHFTGHSNPSSVNNSFNMNVNGAYNKPNKQINSQLSSNKLNKSLSKNKIISSQVSTNSSLAFMPTQETQTEYSLPINKLSISDQSVEFSIYGNNFVVNPSLASFGSFESSNPNLITKNLSNFSFSDDYNIKEKLESTPDLHKFVMPLFSDIYIPPSSSSLKVLNIGKVNNIVKSEKPLVWGLQLIHNFLTDPYIRSIENKTRISNEVIIVDWIAQKYKVRHLINQALADFVHIITRYQGINEMISLFIEVIEGNFNLAQLCFLATVYSFSCSLTYPDLIKEYSTFDSSDCHGDAKIHICAVHKMYATCFSNEIANAVTRSISEDMLNYVTFLKNITIFFGDKHRLISNQARDLLSLCGCMDPRIILYDVFESVCIILGNTTNIKEDWKLVINRTGDRNATNITLSDLLVICAEREKPLMNLLNIIPLGNSVQIMKNMSQNIYELYHEFINRYSRILPHVMSLISSQIRDKVLDLTEELKEAILHVDMPKIIWVYRVLISKIDRLTMKEKGFIPFNIRSSVEVIGQLKEYIDRAESVAFALLE</sequence>
<accession>A0A1J4K009</accession>
<feature type="region of interest" description="Disordered" evidence="2">
    <location>
        <begin position="386"/>
        <end position="451"/>
    </location>
</feature>
<dbReference type="AlphaFoldDB" id="A0A1J4K009"/>
<feature type="compositionally biased region" description="Polar residues" evidence="2">
    <location>
        <begin position="396"/>
        <end position="410"/>
    </location>
</feature>
<feature type="coiled-coil region" evidence="1">
    <location>
        <begin position="211"/>
        <end position="266"/>
    </location>
</feature>
<dbReference type="VEuPathDB" id="TrichDB:TRFO_06185"/>
<name>A0A1J4K009_9EUKA</name>
<comment type="caution">
    <text evidence="3">The sequence shown here is derived from an EMBL/GenBank/DDBJ whole genome shotgun (WGS) entry which is preliminary data.</text>
</comment>
<keyword evidence="4" id="KW-1185">Reference proteome</keyword>
<feature type="compositionally biased region" description="Low complexity" evidence="2">
    <location>
        <begin position="427"/>
        <end position="441"/>
    </location>
</feature>
<feature type="compositionally biased region" description="Low complexity" evidence="2">
    <location>
        <begin position="411"/>
        <end position="420"/>
    </location>
</feature>
<organism evidence="3 4">
    <name type="scientific">Tritrichomonas foetus</name>
    <dbReference type="NCBI Taxonomy" id="1144522"/>
    <lineage>
        <taxon>Eukaryota</taxon>
        <taxon>Metamonada</taxon>
        <taxon>Parabasalia</taxon>
        <taxon>Tritrichomonadida</taxon>
        <taxon>Tritrichomonadidae</taxon>
        <taxon>Tritrichomonas</taxon>
    </lineage>
</organism>
<keyword evidence="1" id="KW-0175">Coiled coil</keyword>
<dbReference type="EMBL" id="MLAK01000782">
    <property type="protein sequence ID" value="OHT04751.1"/>
    <property type="molecule type" value="Genomic_DNA"/>
</dbReference>
<dbReference type="GeneID" id="94827644"/>
<evidence type="ECO:0000313" key="4">
    <source>
        <dbReference type="Proteomes" id="UP000179807"/>
    </source>
</evidence>
<evidence type="ECO:0000256" key="1">
    <source>
        <dbReference type="SAM" id="Coils"/>
    </source>
</evidence>
<feature type="coiled-coil region" evidence="1">
    <location>
        <begin position="309"/>
        <end position="371"/>
    </location>
</feature>
<proteinExistence type="predicted"/>
<dbReference type="OrthoDB" id="10628562at2759"/>
<evidence type="ECO:0000256" key="2">
    <source>
        <dbReference type="SAM" id="MobiDB-lite"/>
    </source>
</evidence>
<dbReference type="RefSeq" id="XP_068357887.1">
    <property type="nucleotide sequence ID" value="XM_068492940.1"/>
</dbReference>
<dbReference type="Proteomes" id="UP000179807">
    <property type="component" value="Unassembled WGS sequence"/>
</dbReference>
<gene>
    <name evidence="3" type="ORF">TRFO_06185</name>
</gene>
<protein>
    <submittedName>
        <fullName evidence="3">Uncharacterized protein</fullName>
    </submittedName>
</protein>